<dbReference type="InterPro" id="IPR001279">
    <property type="entry name" value="Metallo-B-lactamas"/>
</dbReference>
<accession>H3NR07</accession>
<dbReference type="OrthoDB" id="9805728at2"/>
<proteinExistence type="predicted"/>
<dbReference type="Pfam" id="PF12706">
    <property type="entry name" value="Lactamase_B_2"/>
    <property type="match status" value="1"/>
</dbReference>
<feature type="domain" description="Metallo-beta-lactamase" evidence="1">
    <location>
        <begin position="7"/>
        <end position="178"/>
    </location>
</feature>
<dbReference type="GeneID" id="96999693"/>
<name>H3NR07_9FIRM</name>
<reference evidence="2 3" key="1">
    <citation type="submission" date="2012-01" db="EMBL/GenBank/DDBJ databases">
        <title>The Genome Sequence of Helcococcus kunzii ATCC 51366.</title>
        <authorList>
            <consortium name="The Broad Institute Genome Sequencing Platform"/>
            <person name="Earl A."/>
            <person name="Ward D."/>
            <person name="Feldgarden M."/>
            <person name="Gevers D."/>
            <person name="Huys G."/>
            <person name="Young S.K."/>
            <person name="Zeng Q."/>
            <person name="Gargeya S."/>
            <person name="Fitzgerald M."/>
            <person name="Haas B."/>
            <person name="Abouelleil A."/>
            <person name="Alvarado L."/>
            <person name="Arachchi H.M."/>
            <person name="Berlin A."/>
            <person name="Chapman S.B."/>
            <person name="Gearin G."/>
            <person name="Goldberg J."/>
            <person name="Griggs A."/>
            <person name="Gujja S."/>
            <person name="Hansen M."/>
            <person name="Heiman D."/>
            <person name="Howarth C."/>
            <person name="Larimer J."/>
            <person name="Lui A."/>
            <person name="MacDonald P.J.P."/>
            <person name="McCowen C."/>
            <person name="Montmayeur A."/>
            <person name="Murphy C."/>
            <person name="Neiman D."/>
            <person name="Pearson M."/>
            <person name="Priest M."/>
            <person name="Roberts A."/>
            <person name="Saif S."/>
            <person name="Shea T."/>
            <person name="Sisk P."/>
            <person name="Stolte C."/>
            <person name="Sykes S."/>
            <person name="Wortman J."/>
            <person name="Nusbaum C."/>
            <person name="Birren B."/>
        </authorList>
    </citation>
    <scope>NUCLEOTIDE SEQUENCE [LARGE SCALE GENOMIC DNA]</scope>
    <source>
        <strain evidence="2 3">ATCC 51366</strain>
    </source>
</reference>
<dbReference type="STRING" id="883114.HMPREF9709_01768"/>
<dbReference type="Proteomes" id="UP000004191">
    <property type="component" value="Unassembled WGS sequence"/>
</dbReference>
<dbReference type="eggNOG" id="COG2220">
    <property type="taxonomic scope" value="Bacteria"/>
</dbReference>
<dbReference type="Gene3D" id="3.60.15.10">
    <property type="entry name" value="Ribonuclease Z/Hydroxyacylglutathione hydrolase-like"/>
    <property type="match status" value="1"/>
</dbReference>
<dbReference type="PANTHER" id="PTHR43546">
    <property type="entry name" value="UPF0173 METAL-DEPENDENT HYDROLASE MJ1163-RELATED"/>
    <property type="match status" value="1"/>
</dbReference>
<dbReference type="SUPFAM" id="SSF56281">
    <property type="entry name" value="Metallo-hydrolase/oxidoreductase"/>
    <property type="match status" value="1"/>
</dbReference>
<dbReference type="InterPro" id="IPR050114">
    <property type="entry name" value="UPF0173_UPF0282_UlaG_hydrolase"/>
</dbReference>
<evidence type="ECO:0000313" key="3">
    <source>
        <dbReference type="Proteomes" id="UP000004191"/>
    </source>
</evidence>
<dbReference type="HOGENOM" id="CLU_1330411_0_0_9"/>
<keyword evidence="3" id="KW-1185">Reference proteome</keyword>
<dbReference type="InterPro" id="IPR036866">
    <property type="entry name" value="RibonucZ/Hydroxyglut_hydro"/>
</dbReference>
<dbReference type="EMBL" id="AGEI01000032">
    <property type="protein sequence ID" value="EHR31955.1"/>
    <property type="molecule type" value="Genomic_DNA"/>
</dbReference>
<evidence type="ECO:0000313" key="2">
    <source>
        <dbReference type="EMBL" id="EHR31955.1"/>
    </source>
</evidence>
<dbReference type="PANTHER" id="PTHR43546:SF3">
    <property type="entry name" value="UPF0173 METAL-DEPENDENT HYDROLASE MJ1163"/>
    <property type="match status" value="1"/>
</dbReference>
<comment type="caution">
    <text evidence="2">The sequence shown here is derived from an EMBL/GenBank/DDBJ whole genome shotgun (WGS) entry which is preliminary data.</text>
</comment>
<organism evidence="2 3">
    <name type="scientific">Helcococcus kunzii ATCC 51366</name>
    <dbReference type="NCBI Taxonomy" id="883114"/>
    <lineage>
        <taxon>Bacteria</taxon>
        <taxon>Bacillati</taxon>
        <taxon>Bacillota</taxon>
        <taxon>Tissierellia</taxon>
        <taxon>Tissierellales</taxon>
        <taxon>Peptoniphilaceae</taxon>
        <taxon>Helcococcus</taxon>
    </lineage>
</organism>
<protein>
    <recommendedName>
        <fullName evidence="1">Metallo-beta-lactamase domain-containing protein</fullName>
    </recommendedName>
</protein>
<gene>
    <name evidence="2" type="ORF">HMPREF9709_01768</name>
</gene>
<dbReference type="SMART" id="SM00849">
    <property type="entry name" value="Lactamase_B"/>
    <property type="match status" value="1"/>
</dbReference>
<sequence length="206" mass="23671">MKITSFGTTTLLFDDGDNHILFDAHFTRPTIMQYLFKKVSSDDKLIDKMLKKHGINKVDAIFVSHSHYDHVMDVPYIAKKMGAKIYGSITTKNIALGQNVESSQIEVFEEYRSYKIGDFKITIIPSIHSKPNAFNDDLGEEITEPLKDYQNLKNFKEGGSYDFYIENKGKRYLIHPSCNYIKSRLDGYETDVLYLALAGVMKMNKE</sequence>
<dbReference type="AlphaFoldDB" id="H3NR07"/>
<dbReference type="RefSeq" id="WP_005399282.1">
    <property type="nucleotide sequence ID" value="NZ_JH601089.1"/>
</dbReference>
<evidence type="ECO:0000259" key="1">
    <source>
        <dbReference type="SMART" id="SM00849"/>
    </source>
</evidence>